<dbReference type="Proteomes" id="UP001432027">
    <property type="component" value="Unassembled WGS sequence"/>
</dbReference>
<protein>
    <submittedName>
        <fullName evidence="2">Uncharacterized protein</fullName>
    </submittedName>
</protein>
<name>A0AAV5TH95_9BILA</name>
<organism evidence="2 3">
    <name type="scientific">Pristionchus entomophagus</name>
    <dbReference type="NCBI Taxonomy" id="358040"/>
    <lineage>
        <taxon>Eukaryota</taxon>
        <taxon>Metazoa</taxon>
        <taxon>Ecdysozoa</taxon>
        <taxon>Nematoda</taxon>
        <taxon>Chromadorea</taxon>
        <taxon>Rhabditida</taxon>
        <taxon>Rhabditina</taxon>
        <taxon>Diplogasteromorpha</taxon>
        <taxon>Diplogasteroidea</taxon>
        <taxon>Neodiplogasteridae</taxon>
        <taxon>Pristionchus</taxon>
    </lineage>
</organism>
<reference evidence="2" key="1">
    <citation type="submission" date="2023-10" db="EMBL/GenBank/DDBJ databases">
        <title>Genome assembly of Pristionchus species.</title>
        <authorList>
            <person name="Yoshida K."/>
            <person name="Sommer R.J."/>
        </authorList>
    </citation>
    <scope>NUCLEOTIDE SEQUENCE</scope>
    <source>
        <strain evidence="2">RS0144</strain>
    </source>
</reference>
<sequence>SVYVPLPARPRYNSLAEALAVKPQGEGNNQQQKQPLQNADSPSNMSNGPPIPGSPLASPQSQLSQGFDGMVPPASPFPPHMMQYAAHQSPVPMSASPVHGMPPPQSPVAMSPAPNSVGPPGSAGPGPGSMYPQQPPTPQRPTMPSGMPMTPGGGQQMVPPGTPGGCGPMTPHPMTPQSQQQQMQQQQMMQQQQQLQQQQIQQQQMQQ</sequence>
<comment type="caution">
    <text evidence="2">The sequence shown here is derived from an EMBL/GenBank/DDBJ whole genome shotgun (WGS) entry which is preliminary data.</text>
</comment>
<accession>A0AAV5TH95</accession>
<evidence type="ECO:0000313" key="2">
    <source>
        <dbReference type="EMBL" id="GMS93685.1"/>
    </source>
</evidence>
<gene>
    <name evidence="2" type="ORF">PENTCL1PPCAC_15860</name>
</gene>
<feature type="compositionally biased region" description="Polar residues" evidence="1">
    <location>
        <begin position="26"/>
        <end position="47"/>
    </location>
</feature>
<feature type="compositionally biased region" description="Low complexity" evidence="1">
    <location>
        <begin position="175"/>
        <end position="207"/>
    </location>
</feature>
<proteinExistence type="predicted"/>
<feature type="non-terminal residue" evidence="2">
    <location>
        <position position="207"/>
    </location>
</feature>
<evidence type="ECO:0000313" key="3">
    <source>
        <dbReference type="Proteomes" id="UP001432027"/>
    </source>
</evidence>
<evidence type="ECO:0000256" key="1">
    <source>
        <dbReference type="SAM" id="MobiDB-lite"/>
    </source>
</evidence>
<feature type="region of interest" description="Disordered" evidence="1">
    <location>
        <begin position="17"/>
        <end position="207"/>
    </location>
</feature>
<feature type="compositionally biased region" description="Low complexity" evidence="1">
    <location>
        <begin position="54"/>
        <end position="66"/>
    </location>
</feature>
<feature type="compositionally biased region" description="Low complexity" evidence="1">
    <location>
        <begin position="111"/>
        <end position="120"/>
    </location>
</feature>
<keyword evidence="3" id="KW-1185">Reference proteome</keyword>
<dbReference type="EMBL" id="BTSX01000004">
    <property type="protein sequence ID" value="GMS93685.1"/>
    <property type="molecule type" value="Genomic_DNA"/>
</dbReference>
<feature type="non-terminal residue" evidence="2">
    <location>
        <position position="1"/>
    </location>
</feature>
<dbReference type="AlphaFoldDB" id="A0AAV5TH95"/>